<dbReference type="AlphaFoldDB" id="F1TF64"/>
<keyword evidence="2" id="KW-1185">Reference proteome</keyword>
<reference evidence="1" key="2">
    <citation type="submission" date="2011-01" db="EMBL/GenBank/DDBJ databases">
        <title>The Non-contiguous Finished genome of Clostridium papyrosolvens.</title>
        <authorList>
            <person name="Lucas S."/>
            <person name="Copeland A."/>
            <person name="Lapidus A."/>
            <person name="Cheng J.-F."/>
            <person name="Goodwin L."/>
            <person name="Pitluck S."/>
            <person name="Misra M."/>
            <person name="Chertkov O."/>
            <person name="Detter J.C."/>
            <person name="Han C."/>
            <person name="Tapia R."/>
            <person name="Land M."/>
            <person name="Hauser L."/>
            <person name="Kyrpides N."/>
            <person name="Ivanova N."/>
            <person name="Pagani I."/>
            <person name="Mouttaki H."/>
            <person name="He Z."/>
            <person name="Zhou J."/>
            <person name="Hemme C.L."/>
            <person name="Woyke T."/>
        </authorList>
    </citation>
    <scope>NUCLEOTIDE SEQUENCE [LARGE SCALE GENOMIC DNA]</scope>
    <source>
        <strain evidence="1">DSM 2782</strain>
    </source>
</reference>
<evidence type="ECO:0000313" key="1">
    <source>
        <dbReference type="EMBL" id="EGD47002.1"/>
    </source>
</evidence>
<dbReference type="EMBL" id="ACXX02000010">
    <property type="protein sequence ID" value="EGD47002.1"/>
    <property type="molecule type" value="Genomic_DNA"/>
</dbReference>
<dbReference type="OrthoDB" id="1739698at2"/>
<dbReference type="Proteomes" id="UP000003860">
    <property type="component" value="Unassembled WGS sequence"/>
</dbReference>
<gene>
    <name evidence="1" type="ORF">Cpap_1197</name>
</gene>
<reference evidence="1" key="1">
    <citation type="submission" date="2009-07" db="EMBL/GenBank/DDBJ databases">
        <authorList>
            <consortium name="US DOE Joint Genome Institute (JGI-PGF)"/>
            <person name="Lucas S."/>
            <person name="Copeland A."/>
            <person name="Lapidus A."/>
            <person name="Glavina del Rio T."/>
            <person name="Tice H."/>
            <person name="Bruce D."/>
            <person name="Goodwin L."/>
            <person name="Pitluck S."/>
            <person name="Larimer F."/>
            <person name="Land M.L."/>
            <person name="Mouttaki H."/>
            <person name="He Z."/>
            <person name="Zhou J."/>
            <person name="Hemme C.L."/>
        </authorList>
    </citation>
    <scope>NUCLEOTIDE SEQUENCE [LARGE SCALE GENOMIC DNA]</scope>
    <source>
        <strain evidence="1">DSM 2782</strain>
    </source>
</reference>
<accession>F1TF64</accession>
<comment type="caution">
    <text evidence="1">The sequence shown here is derived from an EMBL/GenBank/DDBJ whole genome shotgun (WGS) entry which is preliminary data.</text>
</comment>
<dbReference type="STRING" id="588581.Cpap_1197"/>
<proteinExistence type="predicted"/>
<organism evidence="1 2">
    <name type="scientific">Ruminiclostridium papyrosolvens DSM 2782</name>
    <dbReference type="NCBI Taxonomy" id="588581"/>
    <lineage>
        <taxon>Bacteria</taxon>
        <taxon>Bacillati</taxon>
        <taxon>Bacillota</taxon>
        <taxon>Clostridia</taxon>
        <taxon>Eubacteriales</taxon>
        <taxon>Oscillospiraceae</taxon>
        <taxon>Ruminiclostridium</taxon>
    </lineage>
</organism>
<dbReference type="eggNOG" id="ENOG50327AB">
    <property type="taxonomic scope" value="Bacteria"/>
</dbReference>
<name>F1TF64_9FIRM</name>
<evidence type="ECO:0000313" key="2">
    <source>
        <dbReference type="Proteomes" id="UP000003860"/>
    </source>
</evidence>
<protein>
    <submittedName>
        <fullName evidence="1">Uncharacterized protein</fullName>
    </submittedName>
</protein>
<dbReference type="RefSeq" id="WP_004620584.1">
    <property type="nucleotide sequence ID" value="NZ_ACXX02000010.1"/>
</dbReference>
<sequence length="304" mass="34745">MDEIIKKSLEIPFDGNMKIKAGNNQKYRISMKNDHLNRDGKIVKKQELISTVQRTILSIPKPFLAITNFLWESVEYTDKPGNKPMRWTFAEGLNFQHSLFCTQSHEKLKKILPDDTILSKSFPEAFGLPLLYQDLPRLPSVYLLMMQTFDVMGFETFASVICSNAHCFDNTGEQKQLDYLSNQKVEIGVGLYSDSSFFKNGKFLCRYIGYGLYRNKLCSAFEYSCNESKVRIEDNEISSGAMRGGHSYYSGLIYLDIDTGLPVMATMLESYVAVQKNKSADGITKIPIHVRRRVEMELILEDAQ</sequence>